<reference evidence="3 4" key="1">
    <citation type="submission" date="2021-03" db="EMBL/GenBank/DDBJ databases">
        <authorList>
            <person name="King G.J."/>
            <person name="Bancroft I."/>
            <person name="Baten A."/>
            <person name="Bloomfield J."/>
            <person name="Borpatragohain P."/>
            <person name="He Z."/>
            <person name="Irish N."/>
            <person name="Irwin J."/>
            <person name="Liu K."/>
            <person name="Mauleon R.P."/>
            <person name="Moore J."/>
            <person name="Morris R."/>
            <person name="Ostergaard L."/>
            <person name="Wang B."/>
            <person name="Wells R."/>
        </authorList>
    </citation>
    <scope>NUCLEOTIDE SEQUENCE [LARGE SCALE GENOMIC DNA]</scope>
    <source>
        <strain evidence="3">R-o-18</strain>
        <tissue evidence="3">Leaf</tissue>
    </source>
</reference>
<dbReference type="Proteomes" id="UP000823674">
    <property type="component" value="Chromosome A09"/>
</dbReference>
<evidence type="ECO:0000256" key="1">
    <source>
        <dbReference type="SAM" id="Coils"/>
    </source>
</evidence>
<organism evidence="3 4">
    <name type="scientific">Brassica rapa subsp. trilocularis</name>
    <dbReference type="NCBI Taxonomy" id="1813537"/>
    <lineage>
        <taxon>Eukaryota</taxon>
        <taxon>Viridiplantae</taxon>
        <taxon>Streptophyta</taxon>
        <taxon>Embryophyta</taxon>
        <taxon>Tracheophyta</taxon>
        <taxon>Spermatophyta</taxon>
        <taxon>Magnoliopsida</taxon>
        <taxon>eudicotyledons</taxon>
        <taxon>Gunneridae</taxon>
        <taxon>Pentapetalae</taxon>
        <taxon>rosids</taxon>
        <taxon>malvids</taxon>
        <taxon>Brassicales</taxon>
        <taxon>Brassicaceae</taxon>
        <taxon>Brassiceae</taxon>
        <taxon>Brassica</taxon>
    </lineage>
</organism>
<evidence type="ECO:0000313" key="4">
    <source>
        <dbReference type="Proteomes" id="UP000823674"/>
    </source>
</evidence>
<comment type="caution">
    <text evidence="3">The sequence shown here is derived from an EMBL/GenBank/DDBJ whole genome shotgun (WGS) entry which is preliminary data.</text>
</comment>
<evidence type="ECO:0000256" key="2">
    <source>
        <dbReference type="SAM" id="MobiDB-lite"/>
    </source>
</evidence>
<feature type="region of interest" description="Disordered" evidence="2">
    <location>
        <begin position="509"/>
        <end position="540"/>
    </location>
</feature>
<dbReference type="Pfam" id="PF03004">
    <property type="entry name" value="Transposase_24"/>
    <property type="match status" value="1"/>
</dbReference>
<protein>
    <submittedName>
        <fullName evidence="3">Uncharacterized protein</fullName>
    </submittedName>
</protein>
<proteinExistence type="predicted"/>
<gene>
    <name evidence="3" type="primary">A09g510610.1_BraROA</name>
    <name evidence="3" type="ORF">IGI04_036077</name>
</gene>
<accession>A0ABQ7LDF8</accession>
<sequence>MQQSSSSAIGDLHVDGSEIDLVVDFTGVGDNEVFSDSESEKGEFNEDSILGLLRVNESSVLILSNDFLCMMLIASYRSYADFLAGSFPSSSSAGLGSPAAQGTSVPQPQPASIIEDRLQNELLVAPGRELLPKLSPNGEPNTSWFRRRNRNAICKSILKCFHSLLELPYPTYAHVPLEIQKMWLRSFAQDWNWDPAFTNDVRTPFNLQARKQYTSNVTEWKKKWRLKKDKPICLNQDVWDGFKAYWQLDATAHIAATNSVNRRSKRGGKGEAVHNGGAKTREEREIEMTAERGGVPPDWLELMRDMHTNKQTGEVQDPVARELLATLSKLKEDKEAQLQQSHQLSANDGSTASNMLSREEINQLVLENVPIKKGRRYGIGRTSEAISTSSSQLSVSSSSIVQYMERMKTELDEERSCHVKGISQLRLNQDTMETRLTGAGGIAHSAGNSWRSAQSGERCVLLRISVDESGTVTGRADGPGAGRFDQIGLRLGTGSGQASRVMDLRQKYKEKEKEKEKEVAPGDRTPKVRGVAKSNRTRPRKIADQKWTVVREKPHEDRGHGKMCGDWVDSGNCGTRRYKSRKGKDATGAFGAVGQDGAEQTGMLPAGTIPTTVLPALVEQVDNATGLPVGPTLPTEINETNVDEQQQQVHGDDTGSSNVGAGSGQNVDANNVRVTGAEEVIEPTIRGLVEAMQIMGAQIASLTHAFTPLLNSSVGQANPPVRVAAGVADVKGISQLRLNQDMMETRLTGAGGLAHSAGNSCRSAQSGERCVLVWISVDESGTVTGRADGPVQDGSTKLVLGLGEGVGKLPECELRLSDRFVKGRKGEKPPMGGYGTVRNFLIAVTVKSF</sequence>
<feature type="compositionally biased region" description="Basic and acidic residues" evidence="2">
    <location>
        <begin position="509"/>
        <end position="526"/>
    </location>
</feature>
<name>A0ABQ7LDF8_BRACM</name>
<keyword evidence="1" id="KW-0175">Coiled coil</keyword>
<feature type="coiled-coil region" evidence="1">
    <location>
        <begin position="320"/>
        <end position="347"/>
    </location>
</feature>
<feature type="region of interest" description="Disordered" evidence="2">
    <location>
        <begin position="644"/>
        <end position="668"/>
    </location>
</feature>
<keyword evidence="4" id="KW-1185">Reference proteome</keyword>
<evidence type="ECO:0000313" key="3">
    <source>
        <dbReference type="EMBL" id="KAG5384607.1"/>
    </source>
</evidence>
<dbReference type="InterPro" id="IPR004252">
    <property type="entry name" value="Probable_transposase_24"/>
</dbReference>
<dbReference type="EMBL" id="JADBGQ010000008">
    <property type="protein sequence ID" value="KAG5384607.1"/>
    <property type="molecule type" value="Genomic_DNA"/>
</dbReference>